<evidence type="ECO:0000313" key="2">
    <source>
        <dbReference type="EMBL" id="KRY67787.1"/>
    </source>
</evidence>
<keyword evidence="1" id="KW-0732">Signal</keyword>
<feature type="chain" id="PRO_5006877009" evidence="1">
    <location>
        <begin position="17"/>
        <end position="33"/>
    </location>
</feature>
<dbReference type="EMBL" id="JYDT01001196">
    <property type="protein sequence ID" value="KRY67787.1"/>
    <property type="molecule type" value="Genomic_DNA"/>
</dbReference>
<protein>
    <submittedName>
        <fullName evidence="2">Uncharacterized protein</fullName>
    </submittedName>
</protein>
<proteinExistence type="predicted"/>
<gene>
    <name evidence="2" type="ORF">T4D_1690</name>
</gene>
<dbReference type="Proteomes" id="UP000054995">
    <property type="component" value="Unassembled WGS sequence"/>
</dbReference>
<name>A0A0V1E1X2_TRIPS</name>
<sequence>MLVALFPLWAFDICITKILEYCMQVPVQTENLG</sequence>
<reference evidence="2 3" key="1">
    <citation type="submission" date="2015-01" db="EMBL/GenBank/DDBJ databases">
        <title>Evolution of Trichinella species and genotypes.</title>
        <authorList>
            <person name="Korhonen P.K."/>
            <person name="Edoardo P."/>
            <person name="Giuseppe L.R."/>
            <person name="Gasser R.B."/>
        </authorList>
    </citation>
    <scope>NUCLEOTIDE SEQUENCE [LARGE SCALE GENOMIC DNA]</scope>
    <source>
        <strain evidence="2">ISS470</strain>
    </source>
</reference>
<comment type="caution">
    <text evidence="2">The sequence shown here is derived from an EMBL/GenBank/DDBJ whole genome shotgun (WGS) entry which is preliminary data.</text>
</comment>
<organism evidence="2 3">
    <name type="scientific">Trichinella pseudospiralis</name>
    <name type="common">Parasitic roundworm</name>
    <dbReference type="NCBI Taxonomy" id="6337"/>
    <lineage>
        <taxon>Eukaryota</taxon>
        <taxon>Metazoa</taxon>
        <taxon>Ecdysozoa</taxon>
        <taxon>Nematoda</taxon>
        <taxon>Enoplea</taxon>
        <taxon>Dorylaimia</taxon>
        <taxon>Trichinellida</taxon>
        <taxon>Trichinellidae</taxon>
        <taxon>Trichinella</taxon>
    </lineage>
</organism>
<accession>A0A0V1E1X2</accession>
<dbReference type="AlphaFoldDB" id="A0A0V1E1X2"/>
<evidence type="ECO:0000256" key="1">
    <source>
        <dbReference type="SAM" id="SignalP"/>
    </source>
</evidence>
<evidence type="ECO:0000313" key="3">
    <source>
        <dbReference type="Proteomes" id="UP000054995"/>
    </source>
</evidence>
<keyword evidence="3" id="KW-1185">Reference proteome</keyword>
<feature type="signal peptide" evidence="1">
    <location>
        <begin position="1"/>
        <end position="16"/>
    </location>
</feature>